<comment type="caution">
    <text evidence="2">The sequence shown here is derived from an EMBL/GenBank/DDBJ whole genome shotgun (WGS) entry which is preliminary data.</text>
</comment>
<dbReference type="Proteomes" id="UP000265775">
    <property type="component" value="Unassembled WGS sequence"/>
</dbReference>
<proteinExistence type="predicted"/>
<organism evidence="2 4">
    <name type="scientific">Bifidobacterium longum</name>
    <dbReference type="NCBI Taxonomy" id="216816"/>
    <lineage>
        <taxon>Bacteria</taxon>
        <taxon>Bacillati</taxon>
        <taxon>Actinomycetota</taxon>
        <taxon>Actinomycetes</taxon>
        <taxon>Bifidobacteriales</taxon>
        <taxon>Bifidobacteriaceae</taxon>
        <taxon>Bifidobacterium</taxon>
    </lineage>
</organism>
<dbReference type="AlphaFoldDB" id="A0A133LGF6"/>
<protein>
    <submittedName>
        <fullName evidence="2">Uncharacterized protein</fullName>
    </submittedName>
</protein>
<dbReference type="EMBL" id="NJNR01000017">
    <property type="protein sequence ID" value="RDX09310.1"/>
    <property type="molecule type" value="Genomic_DNA"/>
</dbReference>
<evidence type="ECO:0000313" key="4">
    <source>
        <dbReference type="Proteomes" id="UP000265775"/>
    </source>
</evidence>
<evidence type="ECO:0000313" key="1">
    <source>
        <dbReference type="EMBL" id="RDX09310.1"/>
    </source>
</evidence>
<accession>A0A133LGF6</accession>
<dbReference type="EMBL" id="QSAR01000004">
    <property type="protein sequence ID" value="RGW64903.1"/>
    <property type="molecule type" value="Genomic_DNA"/>
</dbReference>
<evidence type="ECO:0000313" key="2">
    <source>
        <dbReference type="EMBL" id="RGW64903.1"/>
    </source>
</evidence>
<gene>
    <name evidence="1" type="ORF">CE169_04330</name>
    <name evidence="2" type="ORF">DWV59_05055</name>
</gene>
<sequence length="72" mass="8529">MFASFSIYPLNYERRWRTVRLLGFALLAPLPGAGNTAKAFSQYKRTWKFLQKRFRIFAFFLTSNGFETVIRL</sequence>
<dbReference type="Proteomes" id="UP000257074">
    <property type="component" value="Unassembled WGS sequence"/>
</dbReference>
<reference evidence="1 3" key="1">
    <citation type="journal article" date="2017" name="Anaerobe">
        <title>Quantification, isolation and characterization of Bifidobacterium from the vaginal microbiomes of reproductive aged women.</title>
        <authorList>
            <person name="Freitas A.C."/>
            <person name="Hill J.E."/>
        </authorList>
    </citation>
    <scope>NUCLEOTIDE SEQUENCE [LARGE SCALE GENOMIC DNA]</scope>
    <source>
        <strain evidence="1 3">N6D05</strain>
    </source>
</reference>
<reference evidence="2 4" key="2">
    <citation type="submission" date="2018-08" db="EMBL/GenBank/DDBJ databases">
        <title>A genome reference for cultivated species of the human gut microbiota.</title>
        <authorList>
            <person name="Zou Y."/>
            <person name="Xue W."/>
            <person name="Luo G."/>
        </authorList>
    </citation>
    <scope>NUCLEOTIDE SEQUENCE [LARGE SCALE GENOMIC DNA]</scope>
    <source>
        <strain evidence="2 4">AF11-12</strain>
    </source>
</reference>
<evidence type="ECO:0000313" key="3">
    <source>
        <dbReference type="Proteomes" id="UP000257074"/>
    </source>
</evidence>
<name>A0A133LGF6_BIFLN</name>